<gene>
    <name evidence="1" type="ORF">VNO77_08900</name>
</gene>
<proteinExistence type="predicted"/>
<comment type="caution">
    <text evidence="1">The sequence shown here is derived from an EMBL/GenBank/DDBJ whole genome shotgun (WGS) entry which is preliminary data.</text>
</comment>
<protein>
    <submittedName>
        <fullName evidence="1">Uncharacterized protein</fullName>
    </submittedName>
</protein>
<reference evidence="1 2" key="1">
    <citation type="submission" date="2024-01" db="EMBL/GenBank/DDBJ databases">
        <title>The genomes of 5 underutilized Papilionoideae crops provide insights into root nodulation and disease resistanc.</title>
        <authorList>
            <person name="Jiang F."/>
        </authorList>
    </citation>
    <scope>NUCLEOTIDE SEQUENCE [LARGE SCALE GENOMIC DNA]</scope>
    <source>
        <strain evidence="1">LVBAO_FW01</strain>
        <tissue evidence="1">Leaves</tissue>
    </source>
</reference>
<sequence>MKSKRIGETEAQRDVAIPKRFRREGNAQRKNKVYLSGCHTTSQIFQINSKEGICGKHSKQIECTGSIDHKHNQDDNRQPNELDSDSASLKRDIEGNNFEFESENQVGGDVIASNYRDEKEEDEGYDTTQKLKQLIGVSIIQIQIIRTTIFVDIISSLRGLFPNSIMFSDRDVSHTCIFIGWVLGWCSFGMT</sequence>
<accession>A0AAN9MFF8</accession>
<evidence type="ECO:0000313" key="2">
    <source>
        <dbReference type="Proteomes" id="UP001367508"/>
    </source>
</evidence>
<organism evidence="1 2">
    <name type="scientific">Canavalia gladiata</name>
    <name type="common">Sword bean</name>
    <name type="synonym">Dolichos gladiatus</name>
    <dbReference type="NCBI Taxonomy" id="3824"/>
    <lineage>
        <taxon>Eukaryota</taxon>
        <taxon>Viridiplantae</taxon>
        <taxon>Streptophyta</taxon>
        <taxon>Embryophyta</taxon>
        <taxon>Tracheophyta</taxon>
        <taxon>Spermatophyta</taxon>
        <taxon>Magnoliopsida</taxon>
        <taxon>eudicotyledons</taxon>
        <taxon>Gunneridae</taxon>
        <taxon>Pentapetalae</taxon>
        <taxon>rosids</taxon>
        <taxon>fabids</taxon>
        <taxon>Fabales</taxon>
        <taxon>Fabaceae</taxon>
        <taxon>Papilionoideae</taxon>
        <taxon>50 kb inversion clade</taxon>
        <taxon>NPAAA clade</taxon>
        <taxon>indigoferoid/millettioid clade</taxon>
        <taxon>Phaseoleae</taxon>
        <taxon>Canavalia</taxon>
    </lineage>
</organism>
<name>A0AAN9MFF8_CANGL</name>
<evidence type="ECO:0000313" key="1">
    <source>
        <dbReference type="EMBL" id="KAK7350363.1"/>
    </source>
</evidence>
<dbReference type="AlphaFoldDB" id="A0AAN9MFF8"/>
<dbReference type="Proteomes" id="UP001367508">
    <property type="component" value="Unassembled WGS sequence"/>
</dbReference>
<keyword evidence="2" id="KW-1185">Reference proteome</keyword>
<dbReference type="EMBL" id="JAYMYQ010000002">
    <property type="protein sequence ID" value="KAK7350363.1"/>
    <property type="molecule type" value="Genomic_DNA"/>
</dbReference>